<gene>
    <name evidence="4" type="ORF">BVC80_8143g8</name>
</gene>
<proteinExistence type="predicted"/>
<feature type="compositionally biased region" description="Basic and acidic residues" evidence="2">
    <location>
        <begin position="328"/>
        <end position="341"/>
    </location>
</feature>
<evidence type="ECO:0000256" key="1">
    <source>
        <dbReference type="PROSITE-ProRule" id="PRU00042"/>
    </source>
</evidence>
<dbReference type="PANTHER" id="PTHR15629:SF2">
    <property type="entry name" value="SH3 DOMAIN-CONTAINING YSC84-LIKE PROTEIN 1"/>
    <property type="match status" value="1"/>
</dbReference>
<comment type="caution">
    <text evidence="4">The sequence shown here is derived from an EMBL/GenBank/DDBJ whole genome shotgun (WGS) entry which is preliminary data.</text>
</comment>
<dbReference type="PANTHER" id="PTHR15629">
    <property type="entry name" value="SH3YL1 PROTEIN"/>
    <property type="match status" value="1"/>
</dbReference>
<dbReference type="PROSITE" id="PS00028">
    <property type="entry name" value="ZINC_FINGER_C2H2_1"/>
    <property type="match status" value="1"/>
</dbReference>
<dbReference type="InterPro" id="IPR013083">
    <property type="entry name" value="Znf_RING/FYVE/PHD"/>
</dbReference>
<dbReference type="AlphaFoldDB" id="A0A200R064"/>
<dbReference type="Proteomes" id="UP000195402">
    <property type="component" value="Unassembled WGS sequence"/>
</dbReference>
<reference evidence="4 5" key="1">
    <citation type="journal article" date="2017" name="Mol. Plant">
        <title>The Genome of Medicinal Plant Macleaya cordata Provides New Insights into Benzylisoquinoline Alkaloids Metabolism.</title>
        <authorList>
            <person name="Liu X."/>
            <person name="Liu Y."/>
            <person name="Huang P."/>
            <person name="Ma Y."/>
            <person name="Qing Z."/>
            <person name="Tang Q."/>
            <person name="Cao H."/>
            <person name="Cheng P."/>
            <person name="Zheng Y."/>
            <person name="Yuan Z."/>
            <person name="Zhou Y."/>
            <person name="Liu J."/>
            <person name="Tang Z."/>
            <person name="Zhuo Y."/>
            <person name="Zhang Y."/>
            <person name="Yu L."/>
            <person name="Huang J."/>
            <person name="Yang P."/>
            <person name="Peng Q."/>
            <person name="Zhang J."/>
            <person name="Jiang W."/>
            <person name="Zhang Z."/>
            <person name="Lin K."/>
            <person name="Ro D.K."/>
            <person name="Chen X."/>
            <person name="Xiong X."/>
            <person name="Shang Y."/>
            <person name="Huang S."/>
            <person name="Zeng J."/>
        </authorList>
    </citation>
    <scope>NUCLEOTIDE SEQUENCE [LARGE SCALE GENOMIC DNA]</scope>
    <source>
        <strain evidence="5">cv. BLH2017</strain>
        <tissue evidence="4">Root</tissue>
    </source>
</reference>
<dbReference type="STRING" id="56857.A0A200R064"/>
<dbReference type="GO" id="GO:0008270">
    <property type="term" value="F:zinc ion binding"/>
    <property type="evidence" value="ECO:0007669"/>
    <property type="project" value="UniProtKB-KW"/>
</dbReference>
<feature type="region of interest" description="Disordered" evidence="2">
    <location>
        <begin position="328"/>
        <end position="367"/>
    </location>
</feature>
<dbReference type="EMBL" id="MVGT01000643">
    <property type="protein sequence ID" value="OVA16124.1"/>
    <property type="molecule type" value="Genomic_DNA"/>
</dbReference>
<evidence type="ECO:0000259" key="3">
    <source>
        <dbReference type="PROSITE" id="PS50157"/>
    </source>
</evidence>
<dbReference type="SUPFAM" id="SSF57667">
    <property type="entry name" value="beta-beta-alpha zinc fingers"/>
    <property type="match status" value="1"/>
</dbReference>
<keyword evidence="1" id="KW-0479">Metal-binding</keyword>
<dbReference type="InterPro" id="IPR036236">
    <property type="entry name" value="Znf_C2H2_sf"/>
</dbReference>
<name>A0A200R064_MACCD</name>
<dbReference type="InterPro" id="IPR013087">
    <property type="entry name" value="Znf_C2H2_type"/>
</dbReference>
<evidence type="ECO:0000313" key="4">
    <source>
        <dbReference type="EMBL" id="OVA16124.1"/>
    </source>
</evidence>
<accession>A0A200R064</accession>
<dbReference type="InterPro" id="IPR051702">
    <property type="entry name" value="SH3_domain_YSC84-like"/>
</dbReference>
<evidence type="ECO:0000256" key="2">
    <source>
        <dbReference type="SAM" id="MobiDB-lite"/>
    </source>
</evidence>
<organism evidence="4 5">
    <name type="scientific">Macleaya cordata</name>
    <name type="common">Five-seeded plume-poppy</name>
    <name type="synonym">Bocconia cordata</name>
    <dbReference type="NCBI Taxonomy" id="56857"/>
    <lineage>
        <taxon>Eukaryota</taxon>
        <taxon>Viridiplantae</taxon>
        <taxon>Streptophyta</taxon>
        <taxon>Embryophyta</taxon>
        <taxon>Tracheophyta</taxon>
        <taxon>Spermatophyta</taxon>
        <taxon>Magnoliopsida</taxon>
        <taxon>Ranunculales</taxon>
        <taxon>Papaveraceae</taxon>
        <taxon>Papaveroideae</taxon>
        <taxon>Macleaya</taxon>
    </lineage>
</organism>
<evidence type="ECO:0000313" key="5">
    <source>
        <dbReference type="Proteomes" id="UP000195402"/>
    </source>
</evidence>
<sequence>MPIEINNVLSGIFAILVGRNKGLTSFKDQQEVKKALQMCHFWSNAKIEIVSCILRFTYQVVPSTNYSDCKEVLEANPPKWLPDSSTIVFQQRNSPFTALTRGRHHCRFCGGIFLLRMIKREGILINSFSNSAQVAKSDMTDWTLIYRLEVVNLALVSRLNPEKFIPSAMGHGLHHLPYCPLGDQAAKTFCSSLHFAFRAGCCAAAEPVGRIFEGDLEVHQSNVYYQSYHNFCSSKKFGSGQDDMNLGAMSWMRPKVYHCKFCPQTFSTGPGLGGHQKVHKLEKEALRRKEGTEVVIPNAAPGNEWILALQANRSNSIFKTGDSSDAKAVDADLKESKKEPESMECSESIGVPADIKETKKETESIECSESIADDLDLTLKL</sequence>
<dbReference type="GO" id="GO:0035091">
    <property type="term" value="F:phosphatidylinositol binding"/>
    <property type="evidence" value="ECO:0007669"/>
    <property type="project" value="TreeGrafter"/>
</dbReference>
<dbReference type="Gene3D" id="3.30.160.60">
    <property type="entry name" value="Classic Zinc Finger"/>
    <property type="match status" value="1"/>
</dbReference>
<dbReference type="PROSITE" id="PS50157">
    <property type="entry name" value="ZINC_FINGER_C2H2_2"/>
    <property type="match status" value="1"/>
</dbReference>
<dbReference type="InParanoid" id="A0A200R064"/>
<keyword evidence="5" id="KW-1185">Reference proteome</keyword>
<keyword evidence="1" id="KW-0863">Zinc-finger</keyword>
<feature type="domain" description="C2H2-type" evidence="3">
    <location>
        <begin position="257"/>
        <end position="284"/>
    </location>
</feature>
<keyword evidence="1" id="KW-0862">Zinc</keyword>
<feature type="compositionally biased region" description="Basic and acidic residues" evidence="2">
    <location>
        <begin position="354"/>
        <end position="363"/>
    </location>
</feature>
<protein>
    <submittedName>
        <fullName evidence="4">Zinc finger protein</fullName>
    </submittedName>
</protein>
<dbReference type="Gene3D" id="3.30.40.10">
    <property type="entry name" value="Zinc/RING finger domain, C3HC4 (zinc finger)"/>
    <property type="match status" value="1"/>
</dbReference>